<dbReference type="EMBL" id="PUGF01000012">
    <property type="protein sequence ID" value="PRC92640.1"/>
    <property type="molecule type" value="Genomic_DNA"/>
</dbReference>
<dbReference type="RefSeq" id="WP_165794985.1">
    <property type="nucleotide sequence ID" value="NZ_PUGF01000012.1"/>
</dbReference>
<proteinExistence type="predicted"/>
<dbReference type="AlphaFoldDB" id="A0A2S9GY66"/>
<keyword evidence="2" id="KW-1185">Reference proteome</keyword>
<protein>
    <submittedName>
        <fullName evidence="1">Uncharacterized protein</fullName>
    </submittedName>
</protein>
<accession>A0A2S9GY66</accession>
<comment type="caution">
    <text evidence="1">The sequence shown here is derived from an EMBL/GenBank/DDBJ whole genome shotgun (WGS) entry which is preliminary data.</text>
</comment>
<dbReference type="Proteomes" id="UP000237839">
    <property type="component" value="Unassembled WGS sequence"/>
</dbReference>
<evidence type="ECO:0000313" key="2">
    <source>
        <dbReference type="Proteomes" id="UP000237839"/>
    </source>
</evidence>
<sequence>MTDEIKPLTTEVAHLTPPEMRLIKLFREATAGGKSLITTMAEEAPKESTAANDES</sequence>
<name>A0A2S9GY66_9BURK</name>
<gene>
    <name evidence="1" type="ORF">S2091_2695</name>
</gene>
<evidence type="ECO:0000313" key="1">
    <source>
        <dbReference type="EMBL" id="PRC92640.1"/>
    </source>
</evidence>
<organism evidence="1 2">
    <name type="scientific">Solimicrobium silvestre</name>
    <dbReference type="NCBI Taxonomy" id="2099400"/>
    <lineage>
        <taxon>Bacteria</taxon>
        <taxon>Pseudomonadati</taxon>
        <taxon>Pseudomonadota</taxon>
        <taxon>Betaproteobacteria</taxon>
        <taxon>Burkholderiales</taxon>
        <taxon>Oxalobacteraceae</taxon>
        <taxon>Solimicrobium</taxon>
    </lineage>
</organism>
<reference evidence="1 2" key="1">
    <citation type="submission" date="2018-02" db="EMBL/GenBank/DDBJ databases">
        <title>Solimicrobium silvestre gen. nov., sp. nov., isolated from alpine forest soil.</title>
        <authorList>
            <person name="Margesin R."/>
            <person name="Albuquerque L."/>
            <person name="Zhang D.-C."/>
            <person name="Froufe H.J.C."/>
            <person name="Severino R."/>
            <person name="Roxo I."/>
            <person name="Egas C."/>
            <person name="Da Costa M.S."/>
        </authorList>
    </citation>
    <scope>NUCLEOTIDE SEQUENCE [LARGE SCALE GENOMIC DNA]</scope>
    <source>
        <strain evidence="1 2">S20-91</strain>
    </source>
</reference>